<feature type="binding site" evidence="7">
    <location>
        <position position="114"/>
    </location>
    <ligand>
        <name>Zn(2+)</name>
        <dbReference type="ChEBI" id="CHEBI:29105"/>
        <label>1</label>
    </ligand>
</feature>
<keyword evidence="5 7" id="KW-0378">Hydrolase</keyword>
<comment type="function">
    <text evidence="7">Thiolesterase that catalyzes the hydrolysis of S-D-lactoyl-glutathione to form glutathione and D-lactic acid.</text>
</comment>
<reference evidence="9" key="2">
    <citation type="submission" date="2020-09" db="EMBL/GenBank/DDBJ databases">
        <authorList>
            <person name="Sun Q."/>
            <person name="Zhou Y."/>
        </authorList>
    </citation>
    <scope>NUCLEOTIDE SEQUENCE</scope>
    <source>
        <strain evidence="9">CGMCC 1.15880</strain>
    </source>
</reference>
<feature type="binding site" evidence="7">
    <location>
        <position position="56"/>
    </location>
    <ligand>
        <name>Zn(2+)</name>
        <dbReference type="ChEBI" id="CHEBI:29105"/>
        <label>1</label>
    </ligand>
</feature>
<evidence type="ECO:0000256" key="5">
    <source>
        <dbReference type="ARBA" id="ARBA00022801"/>
    </source>
</evidence>
<feature type="binding site" evidence="7">
    <location>
        <position position="58"/>
    </location>
    <ligand>
        <name>Zn(2+)</name>
        <dbReference type="ChEBI" id="CHEBI:29105"/>
        <label>1</label>
    </ligand>
</feature>
<evidence type="ECO:0000313" key="9">
    <source>
        <dbReference type="EMBL" id="GGA05153.1"/>
    </source>
</evidence>
<comment type="similarity">
    <text evidence="3 7">Belongs to the metallo-beta-lactamase superfamily. Glyoxalase II family.</text>
</comment>
<dbReference type="Pfam" id="PF00753">
    <property type="entry name" value="Lactamase_B"/>
    <property type="match status" value="1"/>
</dbReference>
<name>A0A916QP51_9RHOB</name>
<comment type="subunit">
    <text evidence="7">Monomer.</text>
</comment>
<dbReference type="InterPro" id="IPR032282">
    <property type="entry name" value="HAGH_C"/>
</dbReference>
<gene>
    <name evidence="7 9" type="primary">gloB</name>
    <name evidence="9" type="ORF">GCM10011498_00750</name>
</gene>
<feature type="binding site" evidence="7">
    <location>
        <position position="61"/>
    </location>
    <ligand>
        <name>Zn(2+)</name>
        <dbReference type="ChEBI" id="CHEBI:29105"/>
        <label>2</label>
    </ligand>
</feature>
<evidence type="ECO:0000256" key="6">
    <source>
        <dbReference type="ARBA" id="ARBA00022833"/>
    </source>
</evidence>
<keyword evidence="6 7" id="KW-0862">Zinc</keyword>
<keyword evidence="4 7" id="KW-0479">Metal-binding</keyword>
<feature type="binding site" evidence="7">
    <location>
        <position position="133"/>
    </location>
    <ligand>
        <name>Zn(2+)</name>
        <dbReference type="ChEBI" id="CHEBI:29105"/>
        <label>2</label>
    </ligand>
</feature>
<sequence length="255" mass="28086">MPLEIITVPCLSDNYAFVLRETESDQVAVVDVPEAQPILDVLKEKGWSLDHILLTHHHDDHIMGVEELRKETGASVSGGAPDAYRLPPLDTQLSDGDTFQLGAETCRVIDVSGHTLGHIAFIFDEALAAFTADSLMAWGCGRVFEGTMDQQWNTLQKFHTLPRAMTIYSGHEYTTSNGKFALTIEPDNESYLARMKATEDARAKGEPTVPSNLGLELATNPFLRANHPKVKAALGMEDASDAEVFAEIRSRKDNF</sequence>
<accession>A0A916QP51</accession>
<dbReference type="PIRSF" id="PIRSF005457">
    <property type="entry name" value="Glx"/>
    <property type="match status" value="1"/>
</dbReference>
<evidence type="ECO:0000256" key="1">
    <source>
        <dbReference type="ARBA" id="ARBA00001623"/>
    </source>
</evidence>
<dbReference type="InterPro" id="IPR001279">
    <property type="entry name" value="Metallo-B-lactamas"/>
</dbReference>
<protein>
    <recommendedName>
        <fullName evidence="7">Hydroxyacylglutathione hydrolase</fullName>
        <ecNumber evidence="7">3.1.2.6</ecNumber>
    </recommendedName>
    <alternativeName>
        <fullName evidence="7">Glyoxalase II</fullName>
        <shortName evidence="7">Glx II</shortName>
    </alternativeName>
</protein>
<dbReference type="EMBL" id="BMKA01000001">
    <property type="protein sequence ID" value="GGA05153.1"/>
    <property type="molecule type" value="Genomic_DNA"/>
</dbReference>
<comment type="catalytic activity">
    <reaction evidence="1 7">
        <text>an S-(2-hydroxyacyl)glutathione + H2O = a 2-hydroxy carboxylate + glutathione + H(+)</text>
        <dbReference type="Rhea" id="RHEA:21864"/>
        <dbReference type="ChEBI" id="CHEBI:15377"/>
        <dbReference type="ChEBI" id="CHEBI:15378"/>
        <dbReference type="ChEBI" id="CHEBI:57925"/>
        <dbReference type="ChEBI" id="CHEBI:58896"/>
        <dbReference type="ChEBI" id="CHEBI:71261"/>
        <dbReference type="EC" id="3.1.2.6"/>
    </reaction>
</comment>
<dbReference type="SMART" id="SM00849">
    <property type="entry name" value="Lactamase_B"/>
    <property type="match status" value="1"/>
</dbReference>
<dbReference type="EC" id="3.1.2.6" evidence="7"/>
<dbReference type="NCBIfam" id="TIGR03413">
    <property type="entry name" value="GSH_gloB"/>
    <property type="match status" value="1"/>
</dbReference>
<evidence type="ECO:0000256" key="2">
    <source>
        <dbReference type="ARBA" id="ARBA00004963"/>
    </source>
</evidence>
<keyword evidence="10" id="KW-1185">Reference proteome</keyword>
<reference evidence="9" key="1">
    <citation type="journal article" date="2014" name="Int. J. Syst. Evol. Microbiol.">
        <title>Complete genome sequence of Corynebacterium casei LMG S-19264T (=DSM 44701T), isolated from a smear-ripened cheese.</title>
        <authorList>
            <consortium name="US DOE Joint Genome Institute (JGI-PGF)"/>
            <person name="Walter F."/>
            <person name="Albersmeier A."/>
            <person name="Kalinowski J."/>
            <person name="Ruckert C."/>
        </authorList>
    </citation>
    <scope>NUCLEOTIDE SEQUENCE</scope>
    <source>
        <strain evidence="9">CGMCC 1.15880</strain>
    </source>
</reference>
<dbReference type="InterPro" id="IPR017782">
    <property type="entry name" value="Hydroxyacylglutathione_Hdrlase"/>
</dbReference>
<dbReference type="InterPro" id="IPR050110">
    <property type="entry name" value="Glyoxalase_II_hydrolase"/>
</dbReference>
<dbReference type="AlphaFoldDB" id="A0A916QP51"/>
<dbReference type="PANTHER" id="PTHR43705:SF1">
    <property type="entry name" value="HYDROXYACYLGLUTATHIONE HYDROLASE GLOB"/>
    <property type="match status" value="1"/>
</dbReference>
<dbReference type="GO" id="GO:0046872">
    <property type="term" value="F:metal ion binding"/>
    <property type="evidence" value="ECO:0007669"/>
    <property type="project" value="UniProtKB-KW"/>
</dbReference>
<dbReference type="GO" id="GO:0019243">
    <property type="term" value="P:methylglyoxal catabolic process to D-lactate via S-lactoyl-glutathione"/>
    <property type="evidence" value="ECO:0007669"/>
    <property type="project" value="UniProtKB-UniRule"/>
</dbReference>
<feature type="binding site" evidence="7">
    <location>
        <position position="60"/>
    </location>
    <ligand>
        <name>Zn(2+)</name>
        <dbReference type="ChEBI" id="CHEBI:29105"/>
        <label>2</label>
    </ligand>
</feature>
<feature type="binding site" evidence="7">
    <location>
        <position position="133"/>
    </location>
    <ligand>
        <name>Zn(2+)</name>
        <dbReference type="ChEBI" id="CHEBI:29105"/>
        <label>1</label>
    </ligand>
</feature>
<proteinExistence type="inferred from homology"/>
<dbReference type="InterPro" id="IPR035680">
    <property type="entry name" value="Clx_II_MBL"/>
</dbReference>
<evidence type="ECO:0000256" key="7">
    <source>
        <dbReference type="HAMAP-Rule" id="MF_01374"/>
    </source>
</evidence>
<comment type="caution">
    <text evidence="9">The sequence shown here is derived from an EMBL/GenBank/DDBJ whole genome shotgun (WGS) entry which is preliminary data.</text>
</comment>
<dbReference type="RefSeq" id="WP_188669825.1">
    <property type="nucleotide sequence ID" value="NZ_BMKA01000001.1"/>
</dbReference>
<dbReference type="Gene3D" id="3.60.15.10">
    <property type="entry name" value="Ribonuclease Z/Hydroxyacylglutathione hydrolase-like"/>
    <property type="match status" value="1"/>
</dbReference>
<comment type="cofactor">
    <cofactor evidence="7">
        <name>Zn(2+)</name>
        <dbReference type="ChEBI" id="CHEBI:29105"/>
    </cofactor>
    <text evidence="7">Binds 2 Zn(2+) ions per subunit.</text>
</comment>
<dbReference type="HAMAP" id="MF_01374">
    <property type="entry name" value="Glyoxalase_2"/>
    <property type="match status" value="1"/>
</dbReference>
<dbReference type="CDD" id="cd07723">
    <property type="entry name" value="hydroxyacylglutathione_hydrolase_MBL-fold"/>
    <property type="match status" value="1"/>
</dbReference>
<dbReference type="SUPFAM" id="SSF56281">
    <property type="entry name" value="Metallo-hydrolase/oxidoreductase"/>
    <property type="match status" value="1"/>
</dbReference>
<evidence type="ECO:0000259" key="8">
    <source>
        <dbReference type="SMART" id="SM00849"/>
    </source>
</evidence>
<dbReference type="Pfam" id="PF16123">
    <property type="entry name" value="HAGH_C"/>
    <property type="match status" value="1"/>
</dbReference>
<organism evidence="9 10">
    <name type="scientific">Neptunicoccus cionae</name>
    <dbReference type="NCBI Taxonomy" id="2035344"/>
    <lineage>
        <taxon>Bacteria</taxon>
        <taxon>Pseudomonadati</taxon>
        <taxon>Pseudomonadota</taxon>
        <taxon>Alphaproteobacteria</taxon>
        <taxon>Rhodobacterales</taxon>
        <taxon>Paracoccaceae</taxon>
        <taxon>Neptunicoccus</taxon>
    </lineage>
</organism>
<dbReference type="PANTHER" id="PTHR43705">
    <property type="entry name" value="HYDROXYACYLGLUTATHIONE HYDROLASE"/>
    <property type="match status" value="1"/>
</dbReference>
<evidence type="ECO:0000256" key="4">
    <source>
        <dbReference type="ARBA" id="ARBA00022723"/>
    </source>
</evidence>
<dbReference type="Proteomes" id="UP000628017">
    <property type="component" value="Unassembled WGS sequence"/>
</dbReference>
<evidence type="ECO:0000313" key="10">
    <source>
        <dbReference type="Proteomes" id="UP000628017"/>
    </source>
</evidence>
<evidence type="ECO:0000256" key="3">
    <source>
        <dbReference type="ARBA" id="ARBA00006759"/>
    </source>
</evidence>
<dbReference type="InterPro" id="IPR036866">
    <property type="entry name" value="RibonucZ/Hydroxyglut_hydro"/>
</dbReference>
<feature type="domain" description="Metallo-beta-lactamase" evidence="8">
    <location>
        <begin position="13"/>
        <end position="171"/>
    </location>
</feature>
<dbReference type="GO" id="GO:0004416">
    <property type="term" value="F:hydroxyacylglutathione hydrolase activity"/>
    <property type="evidence" value="ECO:0007669"/>
    <property type="project" value="UniProtKB-UniRule"/>
</dbReference>
<comment type="pathway">
    <text evidence="2 7">Secondary metabolite metabolism; methylglyoxal degradation; (R)-lactate from methylglyoxal: step 2/2.</text>
</comment>
<feature type="binding site" evidence="7">
    <location>
        <position position="171"/>
    </location>
    <ligand>
        <name>Zn(2+)</name>
        <dbReference type="ChEBI" id="CHEBI:29105"/>
        <label>2</label>
    </ligand>
</feature>